<dbReference type="SUPFAM" id="SSF158832">
    <property type="entry name" value="Tex N-terminal region-like"/>
    <property type="match status" value="1"/>
</dbReference>
<dbReference type="FunFam" id="2.40.50.140:FF:000051">
    <property type="entry name" value="RNA-binding transcriptional accessory protein"/>
    <property type="match status" value="1"/>
</dbReference>
<reference evidence="6" key="1">
    <citation type="submission" date="2015-06" db="EMBL/GenBank/DDBJ databases">
        <authorList>
            <person name="Bertelli C."/>
        </authorList>
    </citation>
    <scope>NUCLEOTIDE SEQUENCE [LARGE SCALE GENOMIC DNA]</scope>
    <source>
        <strain evidence="6">CRIB-30</strain>
    </source>
</reference>
<dbReference type="InterPro" id="IPR003029">
    <property type="entry name" value="S1_domain"/>
</dbReference>
<dbReference type="GO" id="GO:0003729">
    <property type="term" value="F:mRNA binding"/>
    <property type="evidence" value="ECO:0007669"/>
    <property type="project" value="UniProtKB-ARBA"/>
</dbReference>
<proteinExistence type="predicted"/>
<protein>
    <submittedName>
        <fullName evidence="5">Putative transcriptional accessory factor</fullName>
    </submittedName>
</protein>
<feature type="domain" description="S1 motif" evidence="4">
    <location>
        <begin position="647"/>
        <end position="716"/>
    </location>
</feature>
<keyword evidence="1" id="KW-0227">DNA damage</keyword>
<name>A0A0H5DNX3_9BACT</name>
<dbReference type="FunFam" id="1.10.150.310:FF:000001">
    <property type="entry name" value="RNA-binding transcriptional accessory protein"/>
    <property type="match status" value="1"/>
</dbReference>
<dbReference type="Gene3D" id="1.10.150.310">
    <property type="entry name" value="Tex RuvX-like domain-like"/>
    <property type="match status" value="1"/>
</dbReference>
<dbReference type="SMART" id="SM00278">
    <property type="entry name" value="HhH1"/>
    <property type="match status" value="2"/>
</dbReference>
<dbReference type="OrthoDB" id="9804714at2"/>
<dbReference type="RefSeq" id="WP_098037407.1">
    <property type="nucleotide sequence ID" value="NZ_CWGJ01000001.1"/>
</dbReference>
<dbReference type="PROSITE" id="PS50126">
    <property type="entry name" value="S1"/>
    <property type="match status" value="1"/>
</dbReference>
<dbReference type="AlphaFoldDB" id="A0A0H5DNX3"/>
<dbReference type="Pfam" id="PF17674">
    <property type="entry name" value="HHH_9"/>
    <property type="match status" value="1"/>
</dbReference>
<dbReference type="PANTHER" id="PTHR10724">
    <property type="entry name" value="30S RIBOSOMAL PROTEIN S1"/>
    <property type="match status" value="1"/>
</dbReference>
<dbReference type="PANTHER" id="PTHR10724:SF10">
    <property type="entry name" value="S1 RNA-BINDING DOMAIN-CONTAINING PROTEIN 1"/>
    <property type="match status" value="1"/>
</dbReference>
<dbReference type="CDD" id="cd05685">
    <property type="entry name" value="S1_Tex"/>
    <property type="match status" value="1"/>
</dbReference>
<dbReference type="InterPro" id="IPR055179">
    <property type="entry name" value="Tex-like_central_region"/>
</dbReference>
<dbReference type="GO" id="GO:0003677">
    <property type="term" value="F:DNA binding"/>
    <property type="evidence" value="ECO:0007669"/>
    <property type="project" value="InterPro"/>
</dbReference>
<dbReference type="InterPro" id="IPR010994">
    <property type="entry name" value="RuvA_2-like"/>
</dbReference>
<dbReference type="InterPro" id="IPR050437">
    <property type="entry name" value="Ribos_protein_bS1-like"/>
</dbReference>
<dbReference type="InterPro" id="IPR041692">
    <property type="entry name" value="HHH_9"/>
</dbReference>
<dbReference type="Pfam" id="PF16921">
    <property type="entry name" value="Tex_YqgF"/>
    <property type="match status" value="1"/>
</dbReference>
<sequence length="744" mass="82320">MNKIPFEPVPSIAEELSIPVKSVLATVLLLKEGNTIPFIARYRKEMTHNLDELELRKIEERLAYLTELHERKETIIASIESQGKLTDALLAQISSCQVKTELEDIYLPYKPKRRTRAQIAREKGLEPLAERMLSQPFPADPSKEAAAFIDLEKGVATIEEALAGARDIAAEASSENINVRSVIRDLFSQEGMLVSKEADKEKDVEQKFAQYYDFQEKISKIPSHRYLAIRRGENEGVLRFHIEINEEAALSAIQKLMKVNSQSPYAKELAAAIEDAFSRLLKPSIETDLRVELKMQSDRQAVDVFASNLRNVLMAAPLGTKTVIGIDPGIRTGCKCASVDETGKFLDYATVFLSQGERALAAAKESLRAMIKKTSPFAIAVGNGTYGRETESFVRAFLKEENLGHIILVSVSESGASVYSASDTAREEFPDLDLTIRGAISIARRLQDPLAELVKVDPKSIGVGQYQHDVFQPLLHDKLKEVVESCVNSVGVEVNTASASLLTYVSGIGPTLATKIVKHREKNGPFKSRNALKEVSGLGPKTFEQAAGFLRVSESPNPLDKSAVHPERYELVEKIAQDQKVSLEELMRSPRLIDAIPVELYLNTEVGIHTLSDIISELKKPGRDPRALFEPPCFRDDVQTMNDLKPGMKLEGIVTNVTAFGAFVDIGVHQDGLVHISEITDRYIKDPSEVLQVGDKIKVEVLQVEPEKKRISLSAKKNRDAAKAPAKKAAPKQEKFSSNPFASL</sequence>
<gene>
    <name evidence="5" type="primary">tex</name>
    <name evidence="5" type="ORF">ELAC_0197</name>
</gene>
<dbReference type="SMART" id="SM00316">
    <property type="entry name" value="S1"/>
    <property type="match status" value="1"/>
</dbReference>
<dbReference type="SUPFAM" id="SSF50249">
    <property type="entry name" value="Nucleic acid-binding proteins"/>
    <property type="match status" value="1"/>
</dbReference>
<accession>A0A0H5DNX3</accession>
<evidence type="ECO:0000256" key="1">
    <source>
        <dbReference type="ARBA" id="ARBA00022763"/>
    </source>
</evidence>
<organism evidence="5 6">
    <name type="scientific">Estrella lausannensis</name>
    <dbReference type="NCBI Taxonomy" id="483423"/>
    <lineage>
        <taxon>Bacteria</taxon>
        <taxon>Pseudomonadati</taxon>
        <taxon>Chlamydiota</taxon>
        <taxon>Chlamydiia</taxon>
        <taxon>Parachlamydiales</taxon>
        <taxon>Candidatus Criblamydiaceae</taxon>
        <taxon>Estrella</taxon>
    </lineage>
</organism>
<evidence type="ECO:0000256" key="3">
    <source>
        <dbReference type="SAM" id="MobiDB-lite"/>
    </source>
</evidence>
<dbReference type="GO" id="GO:0006281">
    <property type="term" value="P:DNA repair"/>
    <property type="evidence" value="ECO:0007669"/>
    <property type="project" value="UniProtKB-KW"/>
</dbReference>
<dbReference type="GO" id="GO:0006412">
    <property type="term" value="P:translation"/>
    <property type="evidence" value="ECO:0007669"/>
    <property type="project" value="TreeGrafter"/>
</dbReference>
<dbReference type="Pfam" id="PF12836">
    <property type="entry name" value="HHH_3"/>
    <property type="match status" value="1"/>
</dbReference>
<dbReference type="InterPro" id="IPR012340">
    <property type="entry name" value="NA-bd_OB-fold"/>
</dbReference>
<dbReference type="GO" id="GO:0003735">
    <property type="term" value="F:structural constituent of ribosome"/>
    <property type="evidence" value="ECO:0007669"/>
    <property type="project" value="TreeGrafter"/>
</dbReference>
<evidence type="ECO:0000313" key="5">
    <source>
        <dbReference type="EMBL" id="CRX37558.1"/>
    </source>
</evidence>
<dbReference type="SMART" id="SM00732">
    <property type="entry name" value="YqgFc"/>
    <property type="match status" value="1"/>
</dbReference>
<dbReference type="InterPro" id="IPR023319">
    <property type="entry name" value="Tex-like_HTH_dom_sf"/>
</dbReference>
<dbReference type="EMBL" id="CWGJ01000001">
    <property type="protein sequence ID" value="CRX37558.1"/>
    <property type="molecule type" value="Genomic_DNA"/>
</dbReference>
<dbReference type="SUPFAM" id="SSF53098">
    <property type="entry name" value="Ribonuclease H-like"/>
    <property type="match status" value="1"/>
</dbReference>
<keyword evidence="2" id="KW-0234">DNA repair</keyword>
<dbReference type="GO" id="GO:0005737">
    <property type="term" value="C:cytoplasm"/>
    <property type="evidence" value="ECO:0007669"/>
    <property type="project" value="UniProtKB-ARBA"/>
</dbReference>
<dbReference type="InterPro" id="IPR018974">
    <property type="entry name" value="Tex-like_N"/>
</dbReference>
<evidence type="ECO:0000259" key="4">
    <source>
        <dbReference type="PROSITE" id="PS50126"/>
    </source>
</evidence>
<dbReference type="Pfam" id="PF00575">
    <property type="entry name" value="S1"/>
    <property type="match status" value="1"/>
</dbReference>
<dbReference type="Gene3D" id="3.30.420.140">
    <property type="entry name" value="YqgF/RNase H-like domain"/>
    <property type="match status" value="1"/>
</dbReference>
<dbReference type="Gene3D" id="1.10.10.650">
    <property type="entry name" value="RuvA domain 2-like"/>
    <property type="match status" value="1"/>
</dbReference>
<dbReference type="InterPro" id="IPR012337">
    <property type="entry name" value="RNaseH-like_sf"/>
</dbReference>
<dbReference type="Pfam" id="PF09371">
    <property type="entry name" value="Tex_N"/>
    <property type="match status" value="1"/>
</dbReference>
<dbReference type="InterPro" id="IPR003583">
    <property type="entry name" value="Hlx-hairpin-Hlx_DNA-bd_motif"/>
</dbReference>
<dbReference type="SUPFAM" id="SSF47781">
    <property type="entry name" value="RuvA domain 2-like"/>
    <property type="match status" value="2"/>
</dbReference>
<feature type="region of interest" description="Disordered" evidence="3">
    <location>
        <begin position="710"/>
        <end position="744"/>
    </location>
</feature>
<dbReference type="InterPro" id="IPR032639">
    <property type="entry name" value="Tex_YqgF"/>
</dbReference>
<dbReference type="InterPro" id="IPR023323">
    <property type="entry name" value="Tex-like_dom_sf"/>
</dbReference>
<dbReference type="FunFam" id="3.30.420.140:FF:000001">
    <property type="entry name" value="RNA-binding transcriptional accessory protein"/>
    <property type="match status" value="1"/>
</dbReference>
<dbReference type="InterPro" id="IPR037027">
    <property type="entry name" value="YqgF/RNaseH-like_dom_sf"/>
</dbReference>
<dbReference type="Proteomes" id="UP000220251">
    <property type="component" value="Unassembled WGS sequence"/>
</dbReference>
<evidence type="ECO:0000313" key="6">
    <source>
        <dbReference type="Proteomes" id="UP000220251"/>
    </source>
</evidence>
<keyword evidence="6" id="KW-1185">Reference proteome</keyword>
<evidence type="ECO:0000256" key="2">
    <source>
        <dbReference type="ARBA" id="ARBA00023204"/>
    </source>
</evidence>
<dbReference type="FunFam" id="1.10.10.650:FF:000001">
    <property type="entry name" value="S1 RNA-binding domain 1"/>
    <property type="match status" value="1"/>
</dbReference>
<dbReference type="Gene3D" id="2.40.50.140">
    <property type="entry name" value="Nucleic acid-binding proteins"/>
    <property type="match status" value="1"/>
</dbReference>
<dbReference type="InterPro" id="IPR006641">
    <property type="entry name" value="YqgF/RNaseH-like_dom"/>
</dbReference>
<dbReference type="InterPro" id="IPR044146">
    <property type="entry name" value="S1_Tex"/>
</dbReference>
<dbReference type="Pfam" id="PF22706">
    <property type="entry name" value="Tex_central_region"/>
    <property type="match status" value="1"/>
</dbReference>
<dbReference type="Gene3D" id="1.10.3500.10">
    <property type="entry name" value="Tex N-terminal region-like"/>
    <property type="match status" value="1"/>
</dbReference>